<dbReference type="EMBL" id="KV939958">
    <property type="protein sequence ID" value="PIO26688.1"/>
    <property type="molecule type" value="Genomic_DNA"/>
</dbReference>
<dbReference type="Proteomes" id="UP000228934">
    <property type="component" value="Unassembled WGS sequence"/>
</dbReference>
<organism evidence="1 2">
    <name type="scientific">Aquarana catesbeiana</name>
    <name type="common">American bullfrog</name>
    <name type="synonym">Rana catesbeiana</name>
    <dbReference type="NCBI Taxonomy" id="8400"/>
    <lineage>
        <taxon>Eukaryota</taxon>
        <taxon>Metazoa</taxon>
        <taxon>Chordata</taxon>
        <taxon>Craniata</taxon>
        <taxon>Vertebrata</taxon>
        <taxon>Euteleostomi</taxon>
        <taxon>Amphibia</taxon>
        <taxon>Batrachia</taxon>
        <taxon>Anura</taxon>
        <taxon>Neobatrachia</taxon>
        <taxon>Ranoidea</taxon>
        <taxon>Ranidae</taxon>
        <taxon>Aquarana</taxon>
    </lineage>
</organism>
<protein>
    <submittedName>
        <fullName evidence="1">Uncharacterized protein</fullName>
    </submittedName>
</protein>
<feature type="non-terminal residue" evidence="1">
    <location>
        <position position="102"/>
    </location>
</feature>
<dbReference type="OrthoDB" id="1729737at2759"/>
<accession>A0A2G9RFL9</accession>
<dbReference type="PANTHER" id="PTHR45737:SF6">
    <property type="entry name" value="VON WILLEBRAND FACTOR A DOMAIN-CONTAINING PROTEIN 5A"/>
    <property type="match status" value="1"/>
</dbReference>
<proteinExistence type="predicted"/>
<sequence>MSNVDRPTIHRLAAKNLISFLECDSEESEEVKKKILETSLQSGVVSSLTAYVAVNKDTKTRVEGPPVQRFMPPVAMACFMPPPVCCCAAPARMAPLQILEMA</sequence>
<dbReference type="AlphaFoldDB" id="A0A2G9RFL9"/>
<evidence type="ECO:0000313" key="2">
    <source>
        <dbReference type="Proteomes" id="UP000228934"/>
    </source>
</evidence>
<keyword evidence="2" id="KW-1185">Reference proteome</keyword>
<dbReference type="PANTHER" id="PTHR45737">
    <property type="entry name" value="VON WILLEBRAND FACTOR A DOMAIN-CONTAINING PROTEIN 5A"/>
    <property type="match status" value="1"/>
</dbReference>
<gene>
    <name evidence="1" type="ORF">AB205_0166760</name>
</gene>
<reference evidence="2" key="1">
    <citation type="journal article" date="2017" name="Nat. Commun.">
        <title>The North American bullfrog draft genome provides insight into hormonal regulation of long noncoding RNA.</title>
        <authorList>
            <person name="Hammond S.A."/>
            <person name="Warren R.L."/>
            <person name="Vandervalk B.P."/>
            <person name="Kucuk E."/>
            <person name="Khan H."/>
            <person name="Gibb E.A."/>
            <person name="Pandoh P."/>
            <person name="Kirk H."/>
            <person name="Zhao Y."/>
            <person name="Jones M."/>
            <person name="Mungall A.J."/>
            <person name="Coope R."/>
            <person name="Pleasance S."/>
            <person name="Moore R.A."/>
            <person name="Holt R.A."/>
            <person name="Round J.M."/>
            <person name="Ohora S."/>
            <person name="Walle B.V."/>
            <person name="Veldhoen N."/>
            <person name="Helbing C.C."/>
            <person name="Birol I."/>
        </authorList>
    </citation>
    <scope>NUCLEOTIDE SEQUENCE [LARGE SCALE GENOMIC DNA]</scope>
</reference>
<evidence type="ECO:0000313" key="1">
    <source>
        <dbReference type="EMBL" id="PIO26688.1"/>
    </source>
</evidence>
<name>A0A2G9RFL9_AQUCT</name>